<dbReference type="EMBL" id="VLLL01000009">
    <property type="protein sequence ID" value="TWJ07955.1"/>
    <property type="molecule type" value="Genomic_DNA"/>
</dbReference>
<dbReference type="Pfam" id="PF13649">
    <property type="entry name" value="Methyltransf_25"/>
    <property type="match status" value="1"/>
</dbReference>
<name>A0A562UQQ2_9ACTN</name>
<dbReference type="AlphaFoldDB" id="A0A562UQQ2"/>
<keyword evidence="2" id="KW-0808">Transferase</keyword>
<comment type="caution">
    <text evidence="2">The sequence shown here is derived from an EMBL/GenBank/DDBJ whole genome shotgun (WGS) entry which is preliminary data.</text>
</comment>
<dbReference type="InterPro" id="IPR029063">
    <property type="entry name" value="SAM-dependent_MTases_sf"/>
</dbReference>
<dbReference type="PANTHER" id="PTHR43460">
    <property type="entry name" value="METHYLTRANSFERASE"/>
    <property type="match status" value="1"/>
</dbReference>
<protein>
    <submittedName>
        <fullName evidence="2">Methyltransferase family protein</fullName>
    </submittedName>
</protein>
<evidence type="ECO:0000313" key="2">
    <source>
        <dbReference type="EMBL" id="TWJ07955.1"/>
    </source>
</evidence>
<dbReference type="OrthoDB" id="9795864at2"/>
<dbReference type="InterPro" id="IPR041698">
    <property type="entry name" value="Methyltransf_25"/>
</dbReference>
<dbReference type="GO" id="GO:0032259">
    <property type="term" value="P:methylation"/>
    <property type="evidence" value="ECO:0007669"/>
    <property type="project" value="UniProtKB-KW"/>
</dbReference>
<keyword evidence="3" id="KW-1185">Reference proteome</keyword>
<keyword evidence="2" id="KW-0489">Methyltransferase</keyword>
<dbReference type="RefSeq" id="WP_147143377.1">
    <property type="nucleotide sequence ID" value="NZ_BAABIJ010000005.1"/>
</dbReference>
<dbReference type="SUPFAM" id="SSF53335">
    <property type="entry name" value="S-adenosyl-L-methionine-dependent methyltransferases"/>
    <property type="match status" value="1"/>
</dbReference>
<evidence type="ECO:0000313" key="3">
    <source>
        <dbReference type="Proteomes" id="UP000321617"/>
    </source>
</evidence>
<dbReference type="Proteomes" id="UP000321617">
    <property type="component" value="Unassembled WGS sequence"/>
</dbReference>
<reference evidence="2 3" key="1">
    <citation type="journal article" date="2013" name="Stand. Genomic Sci.">
        <title>Genomic Encyclopedia of Type Strains, Phase I: The one thousand microbial genomes (KMG-I) project.</title>
        <authorList>
            <person name="Kyrpides N.C."/>
            <person name="Woyke T."/>
            <person name="Eisen J.A."/>
            <person name="Garrity G."/>
            <person name="Lilburn T.G."/>
            <person name="Beck B.J."/>
            <person name="Whitman W.B."/>
            <person name="Hugenholtz P."/>
            <person name="Klenk H.P."/>
        </authorList>
    </citation>
    <scope>NUCLEOTIDE SEQUENCE [LARGE SCALE GENOMIC DNA]</scope>
    <source>
        <strain evidence="2 3">DSM 45044</strain>
    </source>
</reference>
<dbReference type="Gene3D" id="3.40.50.150">
    <property type="entry name" value="Vaccinia Virus protein VP39"/>
    <property type="match status" value="1"/>
</dbReference>
<accession>A0A562UQQ2</accession>
<evidence type="ECO:0000259" key="1">
    <source>
        <dbReference type="Pfam" id="PF13649"/>
    </source>
</evidence>
<feature type="domain" description="Methyltransferase" evidence="1">
    <location>
        <begin position="50"/>
        <end position="136"/>
    </location>
</feature>
<dbReference type="GO" id="GO:0008168">
    <property type="term" value="F:methyltransferase activity"/>
    <property type="evidence" value="ECO:0007669"/>
    <property type="project" value="UniProtKB-KW"/>
</dbReference>
<organism evidence="2 3">
    <name type="scientific">Stackebrandtia albiflava</name>
    <dbReference type="NCBI Taxonomy" id="406432"/>
    <lineage>
        <taxon>Bacteria</taxon>
        <taxon>Bacillati</taxon>
        <taxon>Actinomycetota</taxon>
        <taxon>Actinomycetes</taxon>
        <taxon>Glycomycetales</taxon>
        <taxon>Glycomycetaceae</taxon>
        <taxon>Stackebrandtia</taxon>
    </lineage>
</organism>
<gene>
    <name evidence="2" type="ORF">LX16_4738</name>
</gene>
<sequence>MDGDELIERALSTDFEGWDFSVLSGRLTEGDPDWDYETSAAEAVATAEAVLDMGTGGGEFLARLLPAPGRVTATESYPPNVPVARRRLEPLGVEVVATDADRDDVLPFEDARFDLVLNRHESFDAREVARILRPGGVFLTQQVGGGDLSELNAALGGPANPYGDWNLDAAAGLVAEAGLTVTTRREAFPPGRFTDVGAVVLYLRMAPWQIDGWDPAAHRDRLSALHDRMTADGGLAVRHHRFLVVARKPD</sequence>
<dbReference type="PANTHER" id="PTHR43460:SF1">
    <property type="entry name" value="METHYLTRANSFERASE TYPE 11 DOMAIN-CONTAINING PROTEIN"/>
    <property type="match status" value="1"/>
</dbReference>
<dbReference type="CDD" id="cd02440">
    <property type="entry name" value="AdoMet_MTases"/>
    <property type="match status" value="1"/>
</dbReference>
<proteinExistence type="predicted"/>
<dbReference type="InterPro" id="IPR052939">
    <property type="entry name" value="23S_rRNA_MeTrnsfrase_RlmA"/>
</dbReference>